<protein>
    <submittedName>
        <fullName evidence="5">TRAUB family protein</fullName>
    </submittedName>
</protein>
<feature type="domain" description="AATF leucine zipper-containing" evidence="4">
    <location>
        <begin position="189"/>
        <end position="314"/>
    </location>
</feature>
<dbReference type="Proteomes" id="UP000007797">
    <property type="component" value="Unassembled WGS sequence"/>
</dbReference>
<dbReference type="GeneID" id="14873550"/>
<name>F4PT41_CACFS</name>
<feature type="compositionally biased region" description="Basic and acidic residues" evidence="2">
    <location>
        <begin position="17"/>
        <end position="40"/>
    </location>
</feature>
<accession>F4PT41</accession>
<evidence type="ECO:0000313" key="5">
    <source>
        <dbReference type="EMBL" id="EGG21617.1"/>
    </source>
</evidence>
<evidence type="ECO:0000259" key="4">
    <source>
        <dbReference type="Pfam" id="PF13339"/>
    </source>
</evidence>
<dbReference type="STRING" id="1054147.F4PT41"/>
<proteinExistence type="inferred from homology"/>
<dbReference type="PANTHER" id="PTHR15565">
    <property type="entry name" value="AATF PROTEIN APOPTOSIS ANTAGONIZING TRANSCRIPTION FACTOR"/>
    <property type="match status" value="1"/>
</dbReference>
<dbReference type="AlphaFoldDB" id="F4PT41"/>
<dbReference type="PANTHER" id="PTHR15565:SF0">
    <property type="entry name" value="PROTEIN AATF"/>
    <property type="match status" value="1"/>
</dbReference>
<dbReference type="GO" id="GO:0005730">
    <property type="term" value="C:nucleolus"/>
    <property type="evidence" value="ECO:0007669"/>
    <property type="project" value="TreeGrafter"/>
</dbReference>
<dbReference type="KEGG" id="dfa:DFA_01503"/>
<evidence type="ECO:0000259" key="3">
    <source>
        <dbReference type="Pfam" id="PF08164"/>
    </source>
</evidence>
<evidence type="ECO:0000313" key="6">
    <source>
        <dbReference type="Proteomes" id="UP000007797"/>
    </source>
</evidence>
<feature type="region of interest" description="Disordered" evidence="2">
    <location>
        <begin position="358"/>
        <end position="384"/>
    </location>
</feature>
<dbReference type="OrthoDB" id="5783963at2759"/>
<sequence>MAPPPTKSNNKKADKKKKVDDEDTKKKKSSLSDDIVKEVTKNGPRSFDPEMVDFGDTTPAHRIYETTPEDEDDYDIVDANKQGVRIRGDMPTTFTTGAYVGKKSTRSETFEDQDIDDDDLMDNSDGYKDFEFIDSAIGNISSNNVDRADDLFALLQQQQNQESDDEDEDGEEGKEGSMKLMNRIDEDEEIEKAIHARNQTNLYDDLLVSRIHLQRGINSVNKFPKPENYKLMLQMNAPLRMETTETINTAKHLLSTLFDLQTELIDRNPKIEKNKSKKRLRDDTPLNQIWEIIDEQNQRLMKNSYETIEHWNNRVNISGDTTKKNLKSINQPILAQINNTLNDFERLQRRTKLKRSTYRIIGEEDQQQQEEKKEEQKPTTATTPDKLDFYDEEIFDDTDFYQILLKQIESSNDNMDYVREAKQIIKKKTKTRPNNNKINKNKAIRYDVYPKLENFMPPVASTLPDWNIEQLYNNLFGMASSSV</sequence>
<dbReference type="InterPro" id="IPR012617">
    <property type="entry name" value="AATF_C"/>
</dbReference>
<gene>
    <name evidence="5" type="ORF">DFA_01503</name>
</gene>
<dbReference type="Pfam" id="PF08164">
    <property type="entry name" value="TRAUB"/>
    <property type="match status" value="1"/>
</dbReference>
<dbReference type="InterPro" id="IPR039223">
    <property type="entry name" value="AATF/Bfr2"/>
</dbReference>
<dbReference type="InterPro" id="IPR025160">
    <property type="entry name" value="AATF"/>
</dbReference>
<feature type="domain" description="Apoptosis-antagonizing transcription factor C-terminal" evidence="3">
    <location>
        <begin position="401"/>
        <end position="476"/>
    </location>
</feature>
<feature type="region of interest" description="Disordered" evidence="2">
    <location>
        <begin position="1"/>
        <end position="56"/>
    </location>
</feature>
<keyword evidence="6" id="KW-1185">Reference proteome</keyword>
<dbReference type="OMA" id="INFMAPN"/>
<comment type="similarity">
    <text evidence="1">Belongs to the AATF family.</text>
</comment>
<dbReference type="RefSeq" id="XP_004359467.1">
    <property type="nucleotide sequence ID" value="XM_004359410.1"/>
</dbReference>
<organism evidence="5 6">
    <name type="scientific">Cavenderia fasciculata</name>
    <name type="common">Slime mold</name>
    <name type="synonym">Dictyostelium fasciculatum</name>
    <dbReference type="NCBI Taxonomy" id="261658"/>
    <lineage>
        <taxon>Eukaryota</taxon>
        <taxon>Amoebozoa</taxon>
        <taxon>Evosea</taxon>
        <taxon>Eumycetozoa</taxon>
        <taxon>Dictyostelia</taxon>
        <taxon>Acytosteliales</taxon>
        <taxon>Cavenderiaceae</taxon>
        <taxon>Cavenderia</taxon>
    </lineage>
</organism>
<evidence type="ECO:0000256" key="2">
    <source>
        <dbReference type="SAM" id="MobiDB-lite"/>
    </source>
</evidence>
<reference evidence="6" key="1">
    <citation type="journal article" date="2011" name="Genome Res.">
        <title>Phylogeny-wide analysis of social amoeba genomes highlights ancient origins for complex intercellular communication.</title>
        <authorList>
            <person name="Heidel A.J."/>
            <person name="Lawal H.M."/>
            <person name="Felder M."/>
            <person name="Schilde C."/>
            <person name="Helps N.R."/>
            <person name="Tunggal B."/>
            <person name="Rivero F."/>
            <person name="John U."/>
            <person name="Schleicher M."/>
            <person name="Eichinger L."/>
            <person name="Platzer M."/>
            <person name="Noegel A.A."/>
            <person name="Schaap P."/>
            <person name="Gloeckner G."/>
        </authorList>
    </citation>
    <scope>NUCLEOTIDE SEQUENCE [LARGE SCALE GENOMIC DNA]</scope>
    <source>
        <strain evidence="6">SH3</strain>
    </source>
</reference>
<dbReference type="Pfam" id="PF13339">
    <property type="entry name" value="AATF-Che1"/>
    <property type="match status" value="1"/>
</dbReference>
<dbReference type="EMBL" id="GL883010">
    <property type="protein sequence ID" value="EGG21617.1"/>
    <property type="molecule type" value="Genomic_DNA"/>
</dbReference>
<evidence type="ECO:0000256" key="1">
    <source>
        <dbReference type="ARBA" id="ARBA00008966"/>
    </source>
</evidence>